<keyword evidence="3" id="KW-1185">Reference proteome</keyword>
<reference evidence="2" key="1">
    <citation type="journal article" date="2001" name="Int. J. Syst. Evol. Microbiol.">
        <title>Methanofollis aquaemaris sp. nov., a methanogen isolated from an aquaculture fish pond.</title>
        <authorList>
            <person name="Lai M.C."/>
            <person name="Chen S.C."/>
        </authorList>
    </citation>
    <scope>NUCLEOTIDE SEQUENCE</scope>
    <source>
        <strain evidence="2">N2F9704</strain>
    </source>
</reference>
<evidence type="ECO:0000259" key="1">
    <source>
        <dbReference type="Pfam" id="PF16244"/>
    </source>
</evidence>
<name>A0A8A3S2V6_9EURY</name>
<gene>
    <name evidence="2" type="ORF">RJ40_01435</name>
</gene>
<accession>A0A8A3S2V6</accession>
<organism evidence="2 3">
    <name type="scientific">Methanofollis aquaemaris</name>
    <dbReference type="NCBI Taxonomy" id="126734"/>
    <lineage>
        <taxon>Archaea</taxon>
        <taxon>Methanobacteriati</taxon>
        <taxon>Methanobacteriota</taxon>
        <taxon>Stenosarchaea group</taxon>
        <taxon>Methanomicrobia</taxon>
        <taxon>Methanomicrobiales</taxon>
        <taxon>Methanomicrobiaceae</taxon>
        <taxon>Methanofollis</taxon>
    </lineage>
</organism>
<proteinExistence type="predicted"/>
<dbReference type="RefSeq" id="WP_265581574.1">
    <property type="nucleotide sequence ID" value="NZ_CP036172.1"/>
</dbReference>
<dbReference type="KEGG" id="maqe:RJ40_01435"/>
<dbReference type="EMBL" id="CP036172">
    <property type="protein sequence ID" value="QSZ66253.1"/>
    <property type="molecule type" value="Genomic_DNA"/>
</dbReference>
<dbReference type="Proteomes" id="UP001042704">
    <property type="component" value="Chromosome"/>
</dbReference>
<evidence type="ECO:0000313" key="3">
    <source>
        <dbReference type="Proteomes" id="UP001042704"/>
    </source>
</evidence>
<reference evidence="2" key="2">
    <citation type="submission" date="2019-02" db="EMBL/GenBank/DDBJ databases">
        <authorList>
            <person name="Chen S.-C."/>
            <person name="Chien H.-H."/>
            <person name="Lai M.-C."/>
        </authorList>
    </citation>
    <scope>NUCLEOTIDE SEQUENCE</scope>
    <source>
        <strain evidence="2">N2F9704</strain>
    </source>
</reference>
<dbReference type="InterPro" id="IPR032599">
    <property type="entry name" value="YcdB/YcdC_rep_domain"/>
</dbReference>
<dbReference type="Pfam" id="PF16244">
    <property type="entry name" value="DUF4901"/>
    <property type="match status" value="1"/>
</dbReference>
<evidence type="ECO:0000313" key="2">
    <source>
        <dbReference type="EMBL" id="QSZ66253.1"/>
    </source>
</evidence>
<feature type="domain" description="YcdB/YcdC repeated" evidence="1">
    <location>
        <begin position="104"/>
        <end position="189"/>
    </location>
</feature>
<sequence>MKKLKIITICALVCSIGAIFMSGASATSTSQEDIEGLISDQNNIVDCKDTKNKVLAFLGKKDINIEYKGVMSTCSGDMILFESEDEKLYVNSQTKSVEGVIFYKSLENSTEVQLNKEKAREIAEEYARSKYRAFSHKKMQLLRSDLLDHGDAGKEYLFVWSEIVDGILTPNYVSVSINPNTADVISYHGIERALEVGLKPEISREDAIKTAIAQFKEIEVSNVDVQLAVMYPEQDEQRLTWIVNVDGKDNGTFAQGGQVLVDAVTCEVVLVDPYL</sequence>
<dbReference type="AlphaFoldDB" id="A0A8A3S2V6"/>
<dbReference type="GeneID" id="76422977"/>
<protein>
    <recommendedName>
        <fullName evidence="1">YcdB/YcdC repeated domain-containing protein</fullName>
    </recommendedName>
</protein>